<keyword evidence="7" id="KW-1185">Reference proteome</keyword>
<dbReference type="OrthoDB" id="420518at2759"/>
<comment type="caution">
    <text evidence="6">The sequence shown here is derived from an EMBL/GenBank/DDBJ whole genome shotgun (WGS) entry which is preliminary data.</text>
</comment>
<dbReference type="GO" id="GO:0005576">
    <property type="term" value="C:extracellular region"/>
    <property type="evidence" value="ECO:0007669"/>
    <property type="project" value="GOC"/>
</dbReference>
<dbReference type="EMBL" id="CAJVCH010512291">
    <property type="protein sequence ID" value="CAG7821471.1"/>
    <property type="molecule type" value="Genomic_DNA"/>
</dbReference>
<proteinExistence type="inferred from homology"/>
<dbReference type="InterPro" id="IPR033290">
    <property type="entry name" value="CCDC39"/>
</dbReference>
<evidence type="ECO:0000256" key="3">
    <source>
        <dbReference type="ARBA" id="ARBA00023054"/>
    </source>
</evidence>
<dbReference type="PANTHER" id="PTHR18962">
    <property type="entry name" value="COILED-COIL DOMAIN-CONTAINING PROTEIN 39"/>
    <property type="match status" value="1"/>
</dbReference>
<accession>A0A8J2PAU5</accession>
<dbReference type="AlphaFoldDB" id="A0A8J2PAU5"/>
<organism evidence="6 7">
    <name type="scientific">Allacma fusca</name>
    <dbReference type="NCBI Taxonomy" id="39272"/>
    <lineage>
        <taxon>Eukaryota</taxon>
        <taxon>Metazoa</taxon>
        <taxon>Ecdysozoa</taxon>
        <taxon>Arthropoda</taxon>
        <taxon>Hexapoda</taxon>
        <taxon>Collembola</taxon>
        <taxon>Symphypleona</taxon>
        <taxon>Sminthuridae</taxon>
        <taxon>Allacma</taxon>
    </lineage>
</organism>
<name>A0A8J2PAU5_9HEXA</name>
<evidence type="ECO:0000256" key="2">
    <source>
        <dbReference type="ARBA" id="ARBA00016725"/>
    </source>
</evidence>
<feature type="coiled-coil region" evidence="5">
    <location>
        <begin position="562"/>
        <end position="617"/>
    </location>
</feature>
<protein>
    <recommendedName>
        <fullName evidence="2">Coiled-coil domain-containing protein 39</fullName>
    </recommendedName>
</protein>
<dbReference type="GO" id="GO:0036159">
    <property type="term" value="P:inner dynein arm assembly"/>
    <property type="evidence" value="ECO:0007669"/>
    <property type="project" value="InterPro"/>
</dbReference>
<feature type="coiled-coil region" evidence="5">
    <location>
        <begin position="312"/>
        <end position="339"/>
    </location>
</feature>
<dbReference type="PANTHER" id="PTHR18962:SF0">
    <property type="entry name" value="COILED-COIL DOMAIN-CONTAINING PROTEIN 39"/>
    <property type="match status" value="1"/>
</dbReference>
<evidence type="ECO:0000256" key="1">
    <source>
        <dbReference type="ARBA" id="ARBA00005805"/>
    </source>
</evidence>
<dbReference type="Pfam" id="PF24161">
    <property type="entry name" value="CCDC39"/>
    <property type="match status" value="1"/>
</dbReference>
<comment type="function">
    <text evidence="4">Required for assembly of dynein regulatory complex (DRC) and inner dynein arm (IDA) complexes, which are responsible for ciliary beat regulation, thereby playing a central role in motility in cilia and flagella. Probably acts together with CCDC40 to form a molecular ruler that determines the 96 nanometer (nm) repeat length and arrangements of components in cilia and flagella. Not required for outer dynein arm complexes assembly.</text>
</comment>
<dbReference type="GO" id="GO:0060285">
    <property type="term" value="P:cilium-dependent cell motility"/>
    <property type="evidence" value="ECO:0007669"/>
    <property type="project" value="TreeGrafter"/>
</dbReference>
<sequence length="967" mass="112602">MSLNPMNVSGSRMESNAFRADADQFDDTRCHPPKDSTLGEMLKQSGWGSGFKLPFSNEENKALEKQLDIKQKRALEISSNLEDHEEHLRTLKKHYMRVEYDHVVTQSLLTAKLAEIQSEEKTTAFAERFWSKSKAQKKTDEHKLEEVQQRVHSKLNDVERRTALVKDLLSISEFNEAALAKWKEHSVGTGQDIMYVKFFSKVDEKNQLIYEKKELFLNTKKRELSEIVSNQAQETIRLQQLFSRTKREFVKAHNERQETIKSWTKAVQSLKRRELEMEILGNDYCFARQQLRNLNNEIWEKEKFVESEYRTRQATEHTISQIERDLRDLNQEMSQVQEIYSTLCSEYLNFQAELSTTTGDLSSTHKKIRAHDGNMKRFIQRAAKVEAEVIVLESKLDTISTHMCDSETILEQMQIMLQDQEEACAIARKKKKSYRQYFWERSIEKTEVEDQLKMVFKNIQGTRVNLNNNVMYGQREELLLQRLTGDLFHADLSCTQLHSRISHMTNDQANSAYIANQAKLTVFKERMETVIAEKRLVQREVTHDESVRARLERTILIMIEKEKNLKNVLEDLNIDCPRLQKQLQGISDDLKSKLVFIQLEKVLLKRLQEEINNKQENICDLSQYRYLLEGAVKDRKIEIEAHIAIHQTTIKTARENILKLKSFVFEIMRHISKQKRAFDVVSSLLAVDPSSQGDRGFNSFTASVLQIVQERETLNKEKKAWEDKILEAELELRGLETNLRLIETSNCNFKSSLSPASEDSIEAEKIQKAEAVTQASQFRIKQSSKAILKNRDVITDLHTTNHALRNHINKMSFQCDHKVRMASSLTNVVAVQRDKITRWANLSIKILQEIRSSLSPSRLFLIQHDLKLRCLEEKLEYAILMLEKFVQMFPHTKDIVLAYLMKGSETEDLGARISYTIMKNQAHDNPLQKTFDNSRTETGDNFMDDQYSDAPSRTALTNRVMSGYVQY</sequence>
<dbReference type="Proteomes" id="UP000708208">
    <property type="component" value="Unassembled WGS sequence"/>
</dbReference>
<evidence type="ECO:0000313" key="7">
    <source>
        <dbReference type="Proteomes" id="UP000708208"/>
    </source>
</evidence>
<dbReference type="GO" id="GO:0060287">
    <property type="term" value="P:epithelial cilium movement involved in determination of left/right asymmetry"/>
    <property type="evidence" value="ECO:0007669"/>
    <property type="project" value="TreeGrafter"/>
</dbReference>
<evidence type="ECO:0000256" key="4">
    <source>
        <dbReference type="ARBA" id="ARBA00045182"/>
    </source>
</evidence>
<gene>
    <name evidence="6" type="ORF">AFUS01_LOCUS31807</name>
</gene>
<reference evidence="6" key="1">
    <citation type="submission" date="2021-06" db="EMBL/GenBank/DDBJ databases">
        <authorList>
            <person name="Hodson N. C."/>
            <person name="Mongue J. A."/>
            <person name="Jaron S. K."/>
        </authorList>
    </citation>
    <scope>NUCLEOTIDE SEQUENCE</scope>
</reference>
<keyword evidence="3 5" id="KW-0175">Coiled coil</keyword>
<dbReference type="GO" id="GO:0005930">
    <property type="term" value="C:axoneme"/>
    <property type="evidence" value="ECO:0007669"/>
    <property type="project" value="InterPro"/>
</dbReference>
<evidence type="ECO:0000256" key="5">
    <source>
        <dbReference type="SAM" id="Coils"/>
    </source>
</evidence>
<evidence type="ECO:0000313" key="6">
    <source>
        <dbReference type="EMBL" id="CAG7821471.1"/>
    </source>
</evidence>
<feature type="coiled-coil region" evidence="5">
    <location>
        <begin position="704"/>
        <end position="745"/>
    </location>
</feature>
<comment type="similarity">
    <text evidence="1">Belongs to the CCDC39 family.</text>
</comment>